<protein>
    <recommendedName>
        <fullName evidence="3">Secreted protein with PEP-CTERM sorting signal</fullName>
    </recommendedName>
</protein>
<dbReference type="RefSeq" id="WP_189963906.1">
    <property type="nucleotide sequence ID" value="NZ_BMVL01000001.1"/>
</dbReference>
<proteinExistence type="predicted"/>
<evidence type="ECO:0008006" key="3">
    <source>
        <dbReference type="Google" id="ProtNLM"/>
    </source>
</evidence>
<dbReference type="Proteomes" id="UP001519310">
    <property type="component" value="Unassembled WGS sequence"/>
</dbReference>
<evidence type="ECO:0000313" key="2">
    <source>
        <dbReference type="Proteomes" id="UP001519310"/>
    </source>
</evidence>
<gene>
    <name evidence="1" type="ORF">J2Z77_002091</name>
</gene>
<name>A0ABS4L202_STRAV</name>
<keyword evidence="2" id="KW-1185">Reference proteome</keyword>
<dbReference type="EMBL" id="JAGGLQ010000003">
    <property type="protein sequence ID" value="MBP2036300.1"/>
    <property type="molecule type" value="Genomic_DNA"/>
</dbReference>
<evidence type="ECO:0000313" key="1">
    <source>
        <dbReference type="EMBL" id="MBP2036300.1"/>
    </source>
</evidence>
<comment type="caution">
    <text evidence="1">The sequence shown here is derived from an EMBL/GenBank/DDBJ whole genome shotgun (WGS) entry which is preliminary data.</text>
</comment>
<organism evidence="1 2">
    <name type="scientific">Streptomyces avidinii</name>
    <dbReference type="NCBI Taxonomy" id="1895"/>
    <lineage>
        <taxon>Bacteria</taxon>
        <taxon>Bacillati</taxon>
        <taxon>Actinomycetota</taxon>
        <taxon>Actinomycetes</taxon>
        <taxon>Kitasatosporales</taxon>
        <taxon>Streptomycetaceae</taxon>
        <taxon>Streptomyces</taxon>
    </lineage>
</organism>
<reference evidence="1 2" key="1">
    <citation type="submission" date="2021-03" db="EMBL/GenBank/DDBJ databases">
        <title>Genomic Encyclopedia of Type Strains, Phase IV (KMG-IV): sequencing the most valuable type-strain genomes for metagenomic binning, comparative biology and taxonomic classification.</title>
        <authorList>
            <person name="Goeker M."/>
        </authorList>
    </citation>
    <scope>NUCLEOTIDE SEQUENCE [LARGE SCALE GENOMIC DNA]</scope>
    <source>
        <strain evidence="1 2">DSM 40526</strain>
    </source>
</reference>
<accession>A0ABS4L202</accession>
<sequence length="141" mass="14750">MIEIVVVGLGVVGAGWLLRRKHRARVAAGPVPGIPCMVRVPAGAGRWRPGRVYAEDGAARWVPQRGEAVELPGGRATGVRMPSVKEGISIHPGSRIVTCSYDGDGDGDRGGSIEIAVMPLDVRELLAAVPQAEAEAEPDTP</sequence>